<organism evidence="1 2">
    <name type="scientific">Hibiscus sabdariffa</name>
    <name type="common">roselle</name>
    <dbReference type="NCBI Taxonomy" id="183260"/>
    <lineage>
        <taxon>Eukaryota</taxon>
        <taxon>Viridiplantae</taxon>
        <taxon>Streptophyta</taxon>
        <taxon>Embryophyta</taxon>
        <taxon>Tracheophyta</taxon>
        <taxon>Spermatophyta</taxon>
        <taxon>Magnoliopsida</taxon>
        <taxon>eudicotyledons</taxon>
        <taxon>Gunneridae</taxon>
        <taxon>Pentapetalae</taxon>
        <taxon>rosids</taxon>
        <taxon>malvids</taxon>
        <taxon>Malvales</taxon>
        <taxon>Malvaceae</taxon>
        <taxon>Malvoideae</taxon>
        <taxon>Hibiscus</taxon>
    </lineage>
</organism>
<accession>A0ABR2RY92</accession>
<evidence type="ECO:0000313" key="2">
    <source>
        <dbReference type="Proteomes" id="UP001396334"/>
    </source>
</evidence>
<gene>
    <name evidence="1" type="ORF">V6N11_000682</name>
</gene>
<reference evidence="1 2" key="1">
    <citation type="journal article" date="2024" name="G3 (Bethesda)">
        <title>Genome assembly of Hibiscus sabdariffa L. provides insights into metabolisms of medicinal natural products.</title>
        <authorList>
            <person name="Kim T."/>
        </authorList>
    </citation>
    <scope>NUCLEOTIDE SEQUENCE [LARGE SCALE GENOMIC DNA]</scope>
    <source>
        <strain evidence="1">TK-2024</strain>
        <tissue evidence="1">Old leaves</tissue>
    </source>
</reference>
<keyword evidence="2" id="KW-1185">Reference proteome</keyword>
<sequence length="81" mass="8865">MQGEEIGVFRLPELDIQGGVDGVNLGVTIVVNRVMRVPSGLCDVVLMNELQDLVVEKRRADVRLGGDAYGDNIQLRLLPGY</sequence>
<protein>
    <submittedName>
        <fullName evidence="1">Uncharacterized protein</fullName>
    </submittedName>
</protein>
<dbReference type="Proteomes" id="UP001396334">
    <property type="component" value="Unassembled WGS sequence"/>
</dbReference>
<dbReference type="EMBL" id="JBBPBN010000019">
    <property type="protein sequence ID" value="KAK9017674.1"/>
    <property type="molecule type" value="Genomic_DNA"/>
</dbReference>
<name>A0ABR2RY92_9ROSI</name>
<comment type="caution">
    <text evidence="1">The sequence shown here is derived from an EMBL/GenBank/DDBJ whole genome shotgun (WGS) entry which is preliminary data.</text>
</comment>
<evidence type="ECO:0000313" key="1">
    <source>
        <dbReference type="EMBL" id="KAK9017674.1"/>
    </source>
</evidence>
<proteinExistence type="predicted"/>